<accession>A0ABD2YQ69</accession>
<keyword evidence="2" id="KW-1185">Reference proteome</keyword>
<protein>
    <recommendedName>
        <fullName evidence="3">Transposase</fullName>
    </recommendedName>
</protein>
<gene>
    <name evidence="1" type="ORF">ACH5RR_028927</name>
</gene>
<dbReference type="EMBL" id="JBJUIK010000012">
    <property type="protein sequence ID" value="KAL3509526.1"/>
    <property type="molecule type" value="Genomic_DNA"/>
</dbReference>
<comment type="caution">
    <text evidence="1">The sequence shown here is derived from an EMBL/GenBank/DDBJ whole genome shotgun (WGS) entry which is preliminary data.</text>
</comment>
<dbReference type="PANTHER" id="PTHR10775:SF182">
    <property type="entry name" value="TRANSPOSON, EN_SPM-LIKE, TRANSPOSASE-ASSOCIATED DOMAIN PROTEIN-RELATED"/>
    <property type="match status" value="1"/>
</dbReference>
<evidence type="ECO:0000313" key="1">
    <source>
        <dbReference type="EMBL" id="KAL3509526.1"/>
    </source>
</evidence>
<organism evidence="1 2">
    <name type="scientific">Cinchona calisaya</name>
    <dbReference type="NCBI Taxonomy" id="153742"/>
    <lineage>
        <taxon>Eukaryota</taxon>
        <taxon>Viridiplantae</taxon>
        <taxon>Streptophyta</taxon>
        <taxon>Embryophyta</taxon>
        <taxon>Tracheophyta</taxon>
        <taxon>Spermatophyta</taxon>
        <taxon>Magnoliopsida</taxon>
        <taxon>eudicotyledons</taxon>
        <taxon>Gunneridae</taxon>
        <taxon>Pentapetalae</taxon>
        <taxon>asterids</taxon>
        <taxon>lamiids</taxon>
        <taxon>Gentianales</taxon>
        <taxon>Rubiaceae</taxon>
        <taxon>Cinchonoideae</taxon>
        <taxon>Cinchoneae</taxon>
        <taxon>Cinchona</taxon>
    </lineage>
</organism>
<proteinExistence type="predicted"/>
<reference evidence="1 2" key="1">
    <citation type="submission" date="2024-11" db="EMBL/GenBank/DDBJ databases">
        <title>A near-complete genome assembly of Cinchona calisaya.</title>
        <authorList>
            <person name="Lian D.C."/>
            <person name="Zhao X.W."/>
            <person name="Wei L."/>
        </authorList>
    </citation>
    <scope>NUCLEOTIDE SEQUENCE [LARGE SCALE GENOMIC DNA]</scope>
    <source>
        <tissue evidence="1">Nenye</tissue>
    </source>
</reference>
<name>A0ABD2YQ69_9GENT</name>
<evidence type="ECO:0000313" key="2">
    <source>
        <dbReference type="Proteomes" id="UP001630127"/>
    </source>
</evidence>
<dbReference type="PANTHER" id="PTHR10775">
    <property type="entry name" value="OS08G0208400 PROTEIN"/>
    <property type="match status" value="1"/>
</dbReference>
<evidence type="ECO:0008006" key="3">
    <source>
        <dbReference type="Google" id="ProtNLM"/>
    </source>
</evidence>
<sequence>MIKGFLTSYTNWIYHGKEPWEFSQQNASNIICETDEEDDTQGLTHDAFGNINFTSAIHGIEEDFDFGLEFDNGVACDEETTNFFKLLKHAEAKLYKGCKSFTFISFLIRLLHMKSLCRWSNNSMTMFLEFLKESFPENEIFPSSYRNSWKIVKDLGLSYKKVHACPNDCMIYWKETKNDTFCKHCTTPRYK</sequence>
<dbReference type="AlphaFoldDB" id="A0ABD2YQ69"/>
<dbReference type="Proteomes" id="UP001630127">
    <property type="component" value="Unassembled WGS sequence"/>
</dbReference>